<feature type="non-terminal residue" evidence="1">
    <location>
        <position position="32"/>
    </location>
</feature>
<accession>X1E5G6</accession>
<proteinExistence type="predicted"/>
<organism evidence="1">
    <name type="scientific">marine sediment metagenome</name>
    <dbReference type="NCBI Taxonomy" id="412755"/>
    <lineage>
        <taxon>unclassified sequences</taxon>
        <taxon>metagenomes</taxon>
        <taxon>ecological metagenomes</taxon>
    </lineage>
</organism>
<comment type="caution">
    <text evidence="1">The sequence shown here is derived from an EMBL/GenBank/DDBJ whole genome shotgun (WGS) entry which is preliminary data.</text>
</comment>
<protein>
    <submittedName>
        <fullName evidence="1">Uncharacterized protein</fullName>
    </submittedName>
</protein>
<evidence type="ECO:0000313" key="1">
    <source>
        <dbReference type="EMBL" id="GAH03913.1"/>
    </source>
</evidence>
<dbReference type="EMBL" id="BART01020444">
    <property type="protein sequence ID" value="GAH03913.1"/>
    <property type="molecule type" value="Genomic_DNA"/>
</dbReference>
<dbReference type="AlphaFoldDB" id="X1E5G6"/>
<name>X1E5G6_9ZZZZ</name>
<gene>
    <name evidence="1" type="ORF">S01H4_37982</name>
</gene>
<sequence length="32" mass="3830">MALNDQYRVQFFMSNDSKETCVNMVFREKVAK</sequence>
<reference evidence="1" key="1">
    <citation type="journal article" date="2014" name="Front. Microbiol.">
        <title>High frequency of phylogenetically diverse reductive dehalogenase-homologous genes in deep subseafloor sedimentary metagenomes.</title>
        <authorList>
            <person name="Kawai M."/>
            <person name="Futagami T."/>
            <person name="Toyoda A."/>
            <person name="Takaki Y."/>
            <person name="Nishi S."/>
            <person name="Hori S."/>
            <person name="Arai W."/>
            <person name="Tsubouchi T."/>
            <person name="Morono Y."/>
            <person name="Uchiyama I."/>
            <person name="Ito T."/>
            <person name="Fujiyama A."/>
            <person name="Inagaki F."/>
            <person name="Takami H."/>
        </authorList>
    </citation>
    <scope>NUCLEOTIDE SEQUENCE</scope>
    <source>
        <strain evidence="1">Expedition CK06-06</strain>
    </source>
</reference>